<reference evidence="4 5" key="1">
    <citation type="submission" date="2021-06" db="EMBL/GenBank/DDBJ databases">
        <title>50 bacteria genomes isolated from Dapeng, Shenzhen, China.</title>
        <authorList>
            <person name="Zheng W."/>
            <person name="Yu S."/>
            <person name="Huang Y."/>
        </authorList>
    </citation>
    <scope>NUCLEOTIDE SEQUENCE [LARGE SCALE GENOMIC DNA]</scope>
    <source>
        <strain evidence="4 5">DP1N14-2</strain>
    </source>
</reference>
<gene>
    <name evidence="4" type="ORF">KUV26_05795</name>
</gene>
<protein>
    <submittedName>
        <fullName evidence="4">GNAT family N-acetyltransferase</fullName>
    </submittedName>
</protein>
<dbReference type="PANTHER" id="PTHR43877">
    <property type="entry name" value="AMINOALKYLPHOSPHONATE N-ACETYLTRANSFERASE-RELATED-RELATED"/>
    <property type="match status" value="1"/>
</dbReference>
<organism evidence="4 5">
    <name type="scientific">Leisingera daeponensis</name>
    <dbReference type="NCBI Taxonomy" id="405746"/>
    <lineage>
        <taxon>Bacteria</taxon>
        <taxon>Pseudomonadati</taxon>
        <taxon>Pseudomonadota</taxon>
        <taxon>Alphaproteobacteria</taxon>
        <taxon>Rhodobacterales</taxon>
        <taxon>Roseobacteraceae</taxon>
        <taxon>Leisingera</taxon>
    </lineage>
</organism>
<feature type="domain" description="N-acetyltransferase" evidence="3">
    <location>
        <begin position="2"/>
        <end position="155"/>
    </location>
</feature>
<evidence type="ECO:0000256" key="1">
    <source>
        <dbReference type="ARBA" id="ARBA00022679"/>
    </source>
</evidence>
<evidence type="ECO:0000256" key="2">
    <source>
        <dbReference type="ARBA" id="ARBA00023315"/>
    </source>
</evidence>
<keyword evidence="1" id="KW-0808">Transferase</keyword>
<sequence length="160" mass="17509">MTMPRRLAPDDPSLADVLSLIRRSFAYMEGRIDPPSSVRHLTLAALREQCRRGEVWAAGTPPAACVFLTPRPDCLYLGKLAVDAPHRGTGLARQLVEAAAVRARSLGLPMLRLQTRVELTENHAAFARMGFRRTGETAHPGFGRPTSVIMERPVPFTPAG</sequence>
<dbReference type="InterPro" id="IPR050832">
    <property type="entry name" value="Bact_Acetyltransf"/>
</dbReference>
<dbReference type="EMBL" id="JAHVJA010000002">
    <property type="protein sequence ID" value="MBY6138944.1"/>
    <property type="molecule type" value="Genomic_DNA"/>
</dbReference>
<dbReference type="InterPro" id="IPR016181">
    <property type="entry name" value="Acyl_CoA_acyltransferase"/>
</dbReference>
<keyword evidence="5" id="KW-1185">Reference proteome</keyword>
<evidence type="ECO:0000313" key="5">
    <source>
        <dbReference type="Proteomes" id="UP000766629"/>
    </source>
</evidence>
<dbReference type="SUPFAM" id="SSF55729">
    <property type="entry name" value="Acyl-CoA N-acyltransferases (Nat)"/>
    <property type="match status" value="1"/>
</dbReference>
<dbReference type="Gene3D" id="3.40.630.30">
    <property type="match status" value="1"/>
</dbReference>
<proteinExistence type="predicted"/>
<name>A0ABS7NCL0_9RHOB</name>
<dbReference type="InterPro" id="IPR000182">
    <property type="entry name" value="GNAT_dom"/>
</dbReference>
<dbReference type="RefSeq" id="WP_222507666.1">
    <property type="nucleotide sequence ID" value="NZ_JAHVJA010000002.1"/>
</dbReference>
<evidence type="ECO:0000259" key="3">
    <source>
        <dbReference type="PROSITE" id="PS51186"/>
    </source>
</evidence>
<dbReference type="PROSITE" id="PS51186">
    <property type="entry name" value="GNAT"/>
    <property type="match status" value="1"/>
</dbReference>
<comment type="caution">
    <text evidence="4">The sequence shown here is derived from an EMBL/GenBank/DDBJ whole genome shotgun (WGS) entry which is preliminary data.</text>
</comment>
<keyword evidence="2" id="KW-0012">Acyltransferase</keyword>
<dbReference type="Pfam" id="PF00583">
    <property type="entry name" value="Acetyltransf_1"/>
    <property type="match status" value="1"/>
</dbReference>
<dbReference type="Proteomes" id="UP000766629">
    <property type="component" value="Unassembled WGS sequence"/>
</dbReference>
<evidence type="ECO:0000313" key="4">
    <source>
        <dbReference type="EMBL" id="MBY6138944.1"/>
    </source>
</evidence>
<accession>A0ABS7NCL0</accession>
<dbReference type="CDD" id="cd04301">
    <property type="entry name" value="NAT_SF"/>
    <property type="match status" value="1"/>
</dbReference>